<evidence type="ECO:0000256" key="1">
    <source>
        <dbReference type="SAM" id="Phobius"/>
    </source>
</evidence>
<keyword evidence="1" id="KW-0472">Membrane</keyword>
<accession>Q6MS98</accession>
<gene>
    <name evidence="2" type="ordered locus">MSC_0867</name>
    <name evidence="3" type="ordered locus">MSC_0880</name>
</gene>
<dbReference type="eggNOG" id="COG1288">
    <property type="taxonomic scope" value="Bacteria"/>
</dbReference>
<organism evidence="3 4">
    <name type="scientific">Mycoplasma mycoides subsp. mycoides SC (strain CCUG 32753 / NCTC 10114 / PG1)</name>
    <dbReference type="NCBI Taxonomy" id="272632"/>
    <lineage>
        <taxon>Bacteria</taxon>
        <taxon>Bacillati</taxon>
        <taxon>Mycoplasmatota</taxon>
        <taxon>Mollicutes</taxon>
        <taxon>Mycoplasmataceae</taxon>
        <taxon>Mycoplasma</taxon>
    </lineage>
</organism>
<evidence type="ECO:0000313" key="4">
    <source>
        <dbReference type="Proteomes" id="UP000001016"/>
    </source>
</evidence>
<dbReference type="Proteomes" id="UP000001016">
    <property type="component" value="Chromosome"/>
</dbReference>
<keyword evidence="1" id="KW-1133">Transmembrane helix</keyword>
<dbReference type="EMBL" id="BX293980">
    <property type="protein sequence ID" value="CAE77479.1"/>
    <property type="molecule type" value="Genomic_DNA"/>
</dbReference>
<name>Q6MS98_MYCMS</name>
<dbReference type="EMBL" id="BX293980">
    <property type="protein sequence ID" value="CAE77492.1"/>
    <property type="molecule type" value="Genomic_DNA"/>
</dbReference>
<evidence type="ECO:0000313" key="3">
    <source>
        <dbReference type="EMBL" id="CAE77492.1"/>
    </source>
</evidence>
<dbReference type="AlphaFoldDB" id="Q6MS98"/>
<protein>
    <submittedName>
        <fullName evidence="3">Uncharacterized protein</fullName>
    </submittedName>
</protein>
<keyword evidence="1" id="KW-0812">Transmembrane</keyword>
<dbReference type="STRING" id="272632.MSC_0867"/>
<feature type="transmembrane region" description="Helical" evidence="1">
    <location>
        <begin position="43"/>
        <end position="60"/>
    </location>
</feature>
<proteinExistence type="predicted"/>
<reference evidence="3" key="2">
    <citation type="submission" date="2007-02" db="EMBL/GenBank/DDBJ databases">
        <authorList>
            <person name="Westberg J."/>
        </authorList>
    </citation>
    <scope>NUCLEOTIDE SEQUENCE</scope>
    <source>
        <strain evidence="3">PG1</strain>
    </source>
</reference>
<dbReference type="KEGG" id="mmy:MSC_0867"/>
<evidence type="ECO:0000313" key="2">
    <source>
        <dbReference type="EMBL" id="CAE77479.1"/>
    </source>
</evidence>
<dbReference type="KEGG" id="mmy:MSC_0880"/>
<dbReference type="PATRIC" id="fig|272632.4.peg.935"/>
<keyword evidence="4" id="KW-1185">Reference proteome</keyword>
<sequence length="81" mass="9842">MLYAKKIKKDQTKSVVFKILTEDKEFYLSNSSEKILMDWKKKANLVVFLISLILMVVYLINRLRWYSSYNTFSWFCKMNKK</sequence>
<dbReference type="HOGENOM" id="CLU_2570153_0_0_14"/>
<reference evidence="3 4" key="1">
    <citation type="journal article" date="2004" name="Genome Res.">
        <title>The genome sequence of Mycoplasma mycoides subsp. mycoides SC type strain PG1T, the causative agent of contagious bovine pleuropneumonia (CBPP).</title>
        <authorList>
            <person name="Westberg J."/>
            <person name="Persson A."/>
            <person name="Holmberg A."/>
            <person name="Goesmann A."/>
            <person name="Lundeberg J."/>
            <person name="Johansson K.-E."/>
            <person name="Pettersson B."/>
            <person name="Uhlen M."/>
        </authorList>
    </citation>
    <scope>NUCLEOTIDE SEQUENCE [LARGE SCALE GENOMIC DNA]</scope>
    <source>
        <strain evidence="3 4">PG1</strain>
    </source>
</reference>